<name>A0ABQ5H5Y4_9ASTR</name>
<reference evidence="1" key="2">
    <citation type="submission" date="2022-01" db="EMBL/GenBank/DDBJ databases">
        <authorList>
            <person name="Yamashiro T."/>
            <person name="Shiraishi A."/>
            <person name="Satake H."/>
            <person name="Nakayama K."/>
        </authorList>
    </citation>
    <scope>NUCLEOTIDE SEQUENCE</scope>
</reference>
<evidence type="ECO:0000313" key="2">
    <source>
        <dbReference type="Proteomes" id="UP001151760"/>
    </source>
</evidence>
<dbReference type="EMBL" id="BQNB010019175">
    <property type="protein sequence ID" value="GJT82523.1"/>
    <property type="molecule type" value="Genomic_DNA"/>
</dbReference>
<comment type="caution">
    <text evidence="1">The sequence shown here is derived from an EMBL/GenBank/DDBJ whole genome shotgun (WGS) entry which is preliminary data.</text>
</comment>
<sequence length="261" mass="29107">MAQRQCLESALGTCLNLCHVTGNVLTELLVHQFPAIVYASPVRLLCLKLNAFLSLFTQQHLFLVIRGVSNPFWLSAFLSIMTKFLAVFKALSDFILIFLKYFAMRAKFLLHIFVLSERLLRSCCRSSEADFKLVCDWLAIYRAGPGFFGASRPIHVNDGDKIVFGKMPFHGDDGVRFEGLEVQALSPFRAGHFTSILFTLFDSCGGGTGLEVTGFDKSLSHFGGVTLVSEKRITGFEVVRSYGQAQSWRFGDIVIQLDLAQ</sequence>
<accession>A0ABQ5H5Y4</accession>
<evidence type="ECO:0000313" key="1">
    <source>
        <dbReference type="EMBL" id="GJT82523.1"/>
    </source>
</evidence>
<reference evidence="1" key="1">
    <citation type="journal article" date="2022" name="Int. J. Mol. Sci.">
        <title>Draft Genome of Tanacetum Coccineum: Genomic Comparison of Closely Related Tanacetum-Family Plants.</title>
        <authorList>
            <person name="Yamashiro T."/>
            <person name="Shiraishi A."/>
            <person name="Nakayama K."/>
            <person name="Satake H."/>
        </authorList>
    </citation>
    <scope>NUCLEOTIDE SEQUENCE</scope>
</reference>
<dbReference type="Proteomes" id="UP001151760">
    <property type="component" value="Unassembled WGS sequence"/>
</dbReference>
<organism evidence="1 2">
    <name type="scientific">Tanacetum coccineum</name>
    <dbReference type="NCBI Taxonomy" id="301880"/>
    <lineage>
        <taxon>Eukaryota</taxon>
        <taxon>Viridiplantae</taxon>
        <taxon>Streptophyta</taxon>
        <taxon>Embryophyta</taxon>
        <taxon>Tracheophyta</taxon>
        <taxon>Spermatophyta</taxon>
        <taxon>Magnoliopsida</taxon>
        <taxon>eudicotyledons</taxon>
        <taxon>Gunneridae</taxon>
        <taxon>Pentapetalae</taxon>
        <taxon>asterids</taxon>
        <taxon>campanulids</taxon>
        <taxon>Asterales</taxon>
        <taxon>Asteraceae</taxon>
        <taxon>Asteroideae</taxon>
        <taxon>Anthemideae</taxon>
        <taxon>Anthemidinae</taxon>
        <taxon>Tanacetum</taxon>
    </lineage>
</organism>
<gene>
    <name evidence="1" type="ORF">Tco_1056865</name>
</gene>
<protein>
    <submittedName>
        <fullName evidence="1">Uncharacterized protein</fullName>
    </submittedName>
</protein>
<keyword evidence="2" id="KW-1185">Reference proteome</keyword>
<proteinExistence type="predicted"/>